<sequence>MTTTPLRLFQIMITDGDQPSAVTTDTFARNVESFRSTYPNAEYQRYGNDELVAFLAENYPEPVLRAYRALAPYAFKADLARYCLLHTYGGLYSDLSYLHLRPIEIGSRSEMVVFRDVAGHPSWAVSNGVIYAEAGSPVLERAITRVVKHFNARFYGHSSLEPTGPYMFGRVLAETLDWTSIIFGDSQRLNIDRTGRVNIVKVMPSGEIVAIRNKTAEGEFSDLVPSGGNNYNHLWAQRRIWGEPDTRGVIERLRSDLKARRVRKRRSR</sequence>
<accession>A0A8E1WHW1</accession>
<dbReference type="GO" id="GO:0051999">
    <property type="term" value="P:mannosyl-inositol phosphorylceramide biosynthetic process"/>
    <property type="evidence" value="ECO:0007669"/>
    <property type="project" value="TreeGrafter"/>
</dbReference>
<gene>
    <name evidence="2" type="ORF">HNQ96_003624</name>
</gene>
<protein>
    <submittedName>
        <fullName evidence="2">Uncharacterized protein</fullName>
    </submittedName>
</protein>
<comment type="caution">
    <text evidence="2">The sequence shown here is derived from an EMBL/GenBank/DDBJ whole genome shotgun (WGS) entry which is preliminary data.</text>
</comment>
<dbReference type="AlphaFoldDB" id="A0A8E1WHW1"/>
<dbReference type="GO" id="GO:0000030">
    <property type="term" value="F:mannosyltransferase activity"/>
    <property type="evidence" value="ECO:0007669"/>
    <property type="project" value="TreeGrafter"/>
</dbReference>
<name>A0A8E1WHW1_9HYPH</name>
<proteinExistence type="predicted"/>
<evidence type="ECO:0000313" key="2">
    <source>
        <dbReference type="EMBL" id="MBB6467741.1"/>
    </source>
</evidence>
<dbReference type="Gene3D" id="3.90.550.20">
    <property type="match status" value="1"/>
</dbReference>
<dbReference type="InterPro" id="IPR029044">
    <property type="entry name" value="Nucleotide-diphossugar_trans"/>
</dbReference>
<organism evidence="2 3">
    <name type="scientific">Aminobacter carboxidus</name>
    <dbReference type="NCBI Taxonomy" id="376165"/>
    <lineage>
        <taxon>Bacteria</taxon>
        <taxon>Pseudomonadati</taxon>
        <taxon>Pseudomonadota</taxon>
        <taxon>Alphaproteobacteria</taxon>
        <taxon>Hyphomicrobiales</taxon>
        <taxon>Phyllobacteriaceae</taxon>
        <taxon>Aminobacter</taxon>
    </lineage>
</organism>
<dbReference type="RefSeq" id="WP_184770134.1">
    <property type="nucleotide sequence ID" value="NZ_JACHGI010000007.1"/>
</dbReference>
<evidence type="ECO:0000313" key="3">
    <source>
        <dbReference type="Proteomes" id="UP000532373"/>
    </source>
</evidence>
<dbReference type="SUPFAM" id="SSF53448">
    <property type="entry name" value="Nucleotide-diphospho-sugar transferases"/>
    <property type="match status" value="1"/>
</dbReference>
<evidence type="ECO:0000256" key="1">
    <source>
        <dbReference type="ARBA" id="ARBA00022679"/>
    </source>
</evidence>
<reference evidence="2 3" key="1">
    <citation type="submission" date="2020-08" db="EMBL/GenBank/DDBJ databases">
        <title>Genomic Encyclopedia of Type Strains, Phase IV (KMG-IV): sequencing the most valuable type-strain genomes for metagenomic binning, comparative biology and taxonomic classification.</title>
        <authorList>
            <person name="Goeker M."/>
        </authorList>
    </citation>
    <scope>NUCLEOTIDE SEQUENCE [LARGE SCALE GENOMIC DNA]</scope>
    <source>
        <strain evidence="2 3">DSM 17454</strain>
    </source>
</reference>
<dbReference type="PANTHER" id="PTHR32385">
    <property type="entry name" value="MANNOSYL PHOSPHORYLINOSITOL CERAMIDE SYNTHASE"/>
    <property type="match status" value="1"/>
</dbReference>
<dbReference type="Pfam" id="PF04488">
    <property type="entry name" value="Gly_transf_sug"/>
    <property type="match status" value="1"/>
</dbReference>
<keyword evidence="1" id="KW-0808">Transferase</keyword>
<dbReference type="PANTHER" id="PTHR32385:SF15">
    <property type="entry name" value="INOSITOL PHOSPHOCERAMIDE MANNOSYLTRANSFERASE 1"/>
    <property type="match status" value="1"/>
</dbReference>
<dbReference type="EMBL" id="JACHGI010000007">
    <property type="protein sequence ID" value="MBB6467741.1"/>
    <property type="molecule type" value="Genomic_DNA"/>
</dbReference>
<dbReference type="InterPro" id="IPR007577">
    <property type="entry name" value="GlycoTrfase_DXD_sugar-bd_CS"/>
</dbReference>
<dbReference type="InterPro" id="IPR051706">
    <property type="entry name" value="Glycosyltransferase_domain"/>
</dbReference>
<dbReference type="GO" id="GO:0016020">
    <property type="term" value="C:membrane"/>
    <property type="evidence" value="ECO:0007669"/>
    <property type="project" value="GOC"/>
</dbReference>
<dbReference type="Proteomes" id="UP000532373">
    <property type="component" value="Unassembled WGS sequence"/>
</dbReference>